<evidence type="ECO:0000313" key="1">
    <source>
        <dbReference type="EMBL" id="RZF22285.1"/>
    </source>
</evidence>
<evidence type="ECO:0000313" key="2">
    <source>
        <dbReference type="Proteomes" id="UP000443582"/>
    </source>
</evidence>
<name>A0ABY0IH65_9BACT</name>
<sequence length="157" mass="18834">MRFPKYLLLFFILFQTFASKIIWQPKREIGNTTIWKSTQTKSIRGSTQVLKSSKSFLANIDKRDKFVKSLEKKKRNGMKFLGISDWNAFEYKWKNDELTISGYYIDRKGLKNYFYERHTFLNDKRIISLITSLDKDKLNKEVISSFFQSTLKWESRK</sequence>
<accession>A0ABY0IH65</accession>
<keyword evidence="2" id="KW-1185">Reference proteome</keyword>
<protein>
    <submittedName>
        <fullName evidence="1">Uncharacterized protein</fullName>
    </submittedName>
</protein>
<dbReference type="Proteomes" id="UP000443582">
    <property type="component" value="Unassembled WGS sequence"/>
</dbReference>
<comment type="caution">
    <text evidence="1">The sequence shown here is derived from an EMBL/GenBank/DDBJ whole genome shotgun (WGS) entry which is preliminary data.</text>
</comment>
<dbReference type="EMBL" id="QDKL01000001">
    <property type="protein sequence ID" value="RZF22285.1"/>
    <property type="molecule type" value="Genomic_DNA"/>
</dbReference>
<proteinExistence type="predicted"/>
<organism evidence="1 2">
    <name type="scientific">Halobacteriovorax vibrionivorans</name>
    <dbReference type="NCBI Taxonomy" id="2152716"/>
    <lineage>
        <taxon>Bacteria</taxon>
        <taxon>Pseudomonadati</taxon>
        <taxon>Bdellovibrionota</taxon>
        <taxon>Bacteriovoracia</taxon>
        <taxon>Bacteriovoracales</taxon>
        <taxon>Halobacteriovoraceae</taxon>
        <taxon>Halobacteriovorax</taxon>
    </lineage>
</organism>
<dbReference type="RefSeq" id="WP_114705230.1">
    <property type="nucleotide sequence ID" value="NZ_QDKL01000001.1"/>
</dbReference>
<reference evidence="2" key="1">
    <citation type="journal article" date="2019" name="Int. J. Syst. Evol. Microbiol.">
        <title>Halobacteriovorax valvorus sp. nov., a novel prokaryotic predator isolated from coastal seawater of China.</title>
        <authorList>
            <person name="Chen M.-X."/>
        </authorList>
    </citation>
    <scope>NUCLEOTIDE SEQUENCE [LARGE SCALE GENOMIC DNA]</scope>
    <source>
        <strain evidence="2">BL9</strain>
    </source>
</reference>
<gene>
    <name evidence="1" type="ORF">DAY19_00530</name>
</gene>